<organism evidence="4 5">
    <name type="scientific">Dickeya poaceiphila</name>
    <dbReference type="NCBI Taxonomy" id="568768"/>
    <lineage>
        <taxon>Bacteria</taxon>
        <taxon>Pseudomonadati</taxon>
        <taxon>Pseudomonadota</taxon>
        <taxon>Gammaproteobacteria</taxon>
        <taxon>Enterobacterales</taxon>
        <taxon>Pectobacteriaceae</taxon>
        <taxon>Dickeya</taxon>
    </lineage>
</organism>
<sequence length="258" mass="28962">MLFFKYLTTAILLVSGAAGAATLTINYTGQTPQIIELADGTRLEQFYAQQPLPSDVNWQTALIANLAKTEQTKVQGQVLQDKLYSLQNTWRNRDGDYAVAAWYLAQALKNINVAGRIQTELDPDKVRLFINQNRPLVGQYSLYLAPYTSKVSLFGLISLDIDIGTPRVFKDVELKSGWSVEQYVQGYRWLPGADKNYGYLINGAGTWRKVPIAIWNRKHIEPAAGETLFIGFDPTILPDDMASLNDQIADYLANRIPR</sequence>
<feature type="domain" description="Capsule biosynthesis GfcC-like C-terminal" evidence="2">
    <location>
        <begin position="172"/>
        <end position="257"/>
    </location>
</feature>
<dbReference type="RefSeq" id="WP_042868681.1">
    <property type="nucleotide sequence ID" value="NZ_CM001975.1"/>
</dbReference>
<dbReference type="InterPro" id="IPR046459">
    <property type="entry name" value="Caps_syn_GfcC_N"/>
</dbReference>
<evidence type="ECO:0000256" key="1">
    <source>
        <dbReference type="SAM" id="SignalP"/>
    </source>
</evidence>
<dbReference type="Proteomes" id="UP000320591">
    <property type="component" value="Chromosome"/>
</dbReference>
<accession>A0A5B8IHT4</accession>
<name>A0A5B8IHT4_9GAMM</name>
<dbReference type="InterPro" id="IPR010425">
    <property type="entry name" value="Caps_synth_GfcC-like_C"/>
</dbReference>
<evidence type="ECO:0000259" key="3">
    <source>
        <dbReference type="Pfam" id="PF20616"/>
    </source>
</evidence>
<evidence type="ECO:0000313" key="4">
    <source>
        <dbReference type="EMBL" id="QDX31257.1"/>
    </source>
</evidence>
<dbReference type="Pfam" id="PF06251">
    <property type="entry name" value="Caps_syn_GfcC_C"/>
    <property type="match status" value="1"/>
</dbReference>
<proteinExistence type="predicted"/>
<dbReference type="Gene3D" id="3.10.560.10">
    <property type="entry name" value="Outer membrane lipoprotein wza domain like"/>
    <property type="match status" value="1"/>
</dbReference>
<evidence type="ECO:0000313" key="5">
    <source>
        <dbReference type="Proteomes" id="UP000320591"/>
    </source>
</evidence>
<reference evidence="4 5" key="1">
    <citation type="journal article" date="2019" name="Environ. Microbiol.">
        <title>The phytopathogenic nature of Dickeya aquatica 174/2 and the dynamic early evolution of Dickeya pathogenicity.</title>
        <authorList>
            <person name="Duprey A."/>
            <person name="Taib N."/>
            <person name="Leonard S."/>
            <person name="Garin T."/>
            <person name="Flandrois J.P."/>
            <person name="Nasser W."/>
            <person name="Brochier-Armanet C."/>
            <person name="Reverchon S."/>
        </authorList>
    </citation>
    <scope>NUCLEOTIDE SEQUENCE [LARGE SCALE GENOMIC DNA]</scope>
    <source>
        <strain evidence="4 5">NCPPB 569</strain>
    </source>
</reference>
<feature type="domain" description="Capsule biosynthesis GfcC-like N-terminal" evidence="3">
    <location>
        <begin position="21"/>
        <end position="146"/>
    </location>
</feature>
<dbReference type="AlphaFoldDB" id="A0A5B8IHT4"/>
<evidence type="ECO:0000259" key="2">
    <source>
        <dbReference type="Pfam" id="PF06251"/>
    </source>
</evidence>
<dbReference type="EMBL" id="CP042220">
    <property type="protein sequence ID" value="QDX31257.1"/>
    <property type="molecule type" value="Genomic_DNA"/>
</dbReference>
<dbReference type="OrthoDB" id="5592890at2"/>
<feature type="signal peptide" evidence="1">
    <location>
        <begin position="1"/>
        <end position="20"/>
    </location>
</feature>
<dbReference type="KEGG" id="dic:Dpoa569_0003250"/>
<protein>
    <submittedName>
        <fullName evidence="4">Uncharacterized protein</fullName>
    </submittedName>
</protein>
<dbReference type="Pfam" id="PF20616">
    <property type="entry name" value="Caps_syn_GfcC_N"/>
    <property type="match status" value="1"/>
</dbReference>
<keyword evidence="1" id="KW-0732">Signal</keyword>
<keyword evidence="5" id="KW-1185">Reference proteome</keyword>
<gene>
    <name evidence="4" type="ORF">Dpoa569_0003250</name>
</gene>
<dbReference type="Gene3D" id="3.10.20.700">
    <property type="match status" value="1"/>
</dbReference>
<feature type="chain" id="PRO_5022972805" evidence="1">
    <location>
        <begin position="21"/>
        <end position="258"/>
    </location>
</feature>
<dbReference type="STRING" id="568768.GCA_000406125_00708"/>